<reference evidence="2" key="2">
    <citation type="submission" date="2019-04" db="EMBL/GenBank/DDBJ databases">
        <authorList>
            <person name="Pasella M."/>
        </authorList>
    </citation>
    <scope>NUCLEOTIDE SEQUENCE</scope>
    <source>
        <strain evidence="2">HV05551</strain>
    </source>
</reference>
<sequence>MIIYQVLKHNFFNVNNINFISRITIQKYNDNSYIAMVDTHNNVENSFKVKNNYDSFYKNIRNLANKKLISRNFMVKLLNIYWQETIFISRSNPLSNIYTNQLKSDGLAIYKNQYKKFLSDFSKALSLGRIKVLFYESNKSYQINASLNHEIQYIWKKGLNGLIPQNFLRLLFDYKQMRNFNNKKLKLLDNLQFKYFPLFTVVNNSSQIIISEPSDELIYNKNFLDKLYQWCFYNFSIDNKNKPVYQGLFFINPNDASEYKKYIEYKHKFTNSQSNLSVLPCNLNFYYKLFYKLSLKIQFYLIPDLKELGKLINIYQYKNNISFYKKQKYNQSSFQGQPVYLIKPLIVKNKKTKQMESIKYSYSFNKKLDNQINDYVFLNYDVALFAWQKFTKDNINYSLPSKPSILVYNLEDFINENSHKYDRNLYLKSCIFIPSKESLDFLKSQKTTSENFMYSVKTIINRMIWSLTSKQPVNL</sequence>
<dbReference type="InterPro" id="IPR000697">
    <property type="entry name" value="WH1/EVH1_dom"/>
</dbReference>
<evidence type="ECO:0000259" key="1">
    <source>
        <dbReference type="PROSITE" id="PS50229"/>
    </source>
</evidence>
<dbReference type="EMBL" id="MK814680">
    <property type="protein sequence ID" value="QCI07119.1"/>
    <property type="molecule type" value="Genomic_DNA"/>
</dbReference>
<name>A0A4D6WU19_9FLOR</name>
<reference evidence="2" key="1">
    <citation type="journal article" date="2019" name="Mol. Phylogenet. Evol.">
        <title>Morphological evolution and classification of the red algal order Ceramiales inferred using plastid phylogenomics.</title>
        <authorList>
            <person name="Diaz-Tapia P."/>
            <person name="Pasella M.M."/>
            <person name="Verbruggen H."/>
            <person name="Maggs C.A."/>
        </authorList>
    </citation>
    <scope>NUCLEOTIDE SEQUENCE</scope>
    <source>
        <strain evidence="2">HV05551</strain>
    </source>
</reference>
<dbReference type="PROSITE" id="PS50229">
    <property type="entry name" value="WH1"/>
    <property type="match status" value="1"/>
</dbReference>
<geneLocation type="plastid" evidence="2"/>
<gene>
    <name evidence="2" type="primary">ycf80</name>
</gene>
<accession>A0A4D6WU19</accession>
<organism evidence="2">
    <name type="scientific">Hypnea pannosa</name>
    <dbReference type="NCBI Taxonomy" id="105607"/>
    <lineage>
        <taxon>Eukaryota</taxon>
        <taxon>Rhodophyta</taxon>
        <taxon>Florideophyceae</taxon>
        <taxon>Rhodymeniophycidae</taxon>
        <taxon>Gigartinales</taxon>
        <taxon>Hypneaceae</taxon>
        <taxon>Hypnea</taxon>
    </lineage>
</organism>
<feature type="domain" description="WH1" evidence="1">
    <location>
        <begin position="125"/>
        <end position="270"/>
    </location>
</feature>
<proteinExistence type="predicted"/>
<dbReference type="AlphaFoldDB" id="A0A4D6WU19"/>
<evidence type="ECO:0000313" key="2">
    <source>
        <dbReference type="EMBL" id="QCI07119.1"/>
    </source>
</evidence>
<keyword evidence="2" id="KW-0934">Plastid</keyword>
<protein>
    <recommendedName>
        <fullName evidence="1">WH1 domain-containing protein</fullName>
    </recommendedName>
</protein>